<dbReference type="Pfam" id="PF01728">
    <property type="entry name" value="FtsJ"/>
    <property type="match status" value="1"/>
</dbReference>
<feature type="domain" description="Ribosomal RNA methyltransferase FtsJ" evidence="2">
    <location>
        <begin position="84"/>
        <end position="267"/>
    </location>
</feature>
<name>A0ABY0HDI0_9PEZI</name>
<protein>
    <recommendedName>
        <fullName evidence="2">Ribosomal RNA methyltransferase FtsJ domain-containing protein</fullName>
    </recommendedName>
</protein>
<dbReference type="Proteomes" id="UP000294003">
    <property type="component" value="Unassembled WGS sequence"/>
</dbReference>
<dbReference type="Gene3D" id="3.40.50.150">
    <property type="entry name" value="Vaccinia Virus protein VP39"/>
    <property type="match status" value="1"/>
</dbReference>
<comment type="caution">
    <text evidence="3">The sequence shown here is derived from an EMBL/GenBank/DDBJ whole genome shotgun (WGS) entry which is preliminary data.</text>
</comment>
<keyword evidence="4" id="KW-1185">Reference proteome</keyword>
<sequence length="345" mass="38814">MLILHRSSHTTATTSTQGWENPDGDKFFEKQRRNADEADGATAQFFYTLMKRIGQDLHRHTRAFRVARTTKSTYIFDRAALPPRILDTCAAPGGFLETALERNPEARAVAFSLPVSEGGHKMMLQPENSPNVTLKFTDITMLAADMGVTSIPEGHPDAAHFDLSRQFDSSDEQAALFDLVLCDGQVLRTHPRAPYREIREARRLTSTQLALGLEHLRPGGTMVVLLHKLEAWDTLCLLYRFKRFATVRTFKPRIGHAKRSSFYMVAADVRSRGPEALAAIAQWKALWRVATFGSEEEYFAALRESDGGTRVEDVLDEFGTEFVSLGRVVWDIQAKALEKAPFIKR</sequence>
<gene>
    <name evidence="3" type="ORF">DL762_002613</name>
</gene>
<dbReference type="SUPFAM" id="SSF53335">
    <property type="entry name" value="S-adenosyl-L-methionine-dependent methyltransferases"/>
    <property type="match status" value="1"/>
</dbReference>
<proteinExistence type="predicted"/>
<accession>A0ABY0HDI0</accession>
<dbReference type="EMBL" id="QJNS01000054">
    <property type="protein sequence ID" value="RYO90572.1"/>
    <property type="molecule type" value="Genomic_DNA"/>
</dbReference>
<dbReference type="InterPro" id="IPR002877">
    <property type="entry name" value="RNA_MeTrfase_FtsJ_dom"/>
</dbReference>
<organism evidence="3 4">
    <name type="scientific">Monosporascus cannonballus</name>
    <dbReference type="NCBI Taxonomy" id="155416"/>
    <lineage>
        <taxon>Eukaryota</taxon>
        <taxon>Fungi</taxon>
        <taxon>Dikarya</taxon>
        <taxon>Ascomycota</taxon>
        <taxon>Pezizomycotina</taxon>
        <taxon>Sordariomycetes</taxon>
        <taxon>Xylariomycetidae</taxon>
        <taxon>Xylariales</taxon>
        <taxon>Xylariales incertae sedis</taxon>
        <taxon>Monosporascus</taxon>
    </lineage>
</organism>
<evidence type="ECO:0000313" key="3">
    <source>
        <dbReference type="EMBL" id="RYO90572.1"/>
    </source>
</evidence>
<dbReference type="InterPro" id="IPR029063">
    <property type="entry name" value="SAM-dependent_MTases_sf"/>
</dbReference>
<evidence type="ECO:0000313" key="4">
    <source>
        <dbReference type="Proteomes" id="UP000294003"/>
    </source>
</evidence>
<reference evidence="3 4" key="1">
    <citation type="submission" date="2018-06" db="EMBL/GenBank/DDBJ databases">
        <title>Complete Genomes of Monosporascus.</title>
        <authorList>
            <person name="Robinson A.J."/>
            <person name="Natvig D.O."/>
        </authorList>
    </citation>
    <scope>NUCLEOTIDE SEQUENCE [LARGE SCALE GENOMIC DNA]</scope>
    <source>
        <strain evidence="3 4">CBS 609.92</strain>
    </source>
</reference>
<feature type="region of interest" description="Disordered" evidence="1">
    <location>
        <begin position="1"/>
        <end position="24"/>
    </location>
</feature>
<evidence type="ECO:0000259" key="2">
    <source>
        <dbReference type="Pfam" id="PF01728"/>
    </source>
</evidence>
<evidence type="ECO:0000256" key="1">
    <source>
        <dbReference type="SAM" id="MobiDB-lite"/>
    </source>
</evidence>